<organism evidence="2">
    <name type="scientific">Candidatus Nitrotoga fabula</name>
    <dbReference type="NCBI Taxonomy" id="2182327"/>
    <lineage>
        <taxon>Bacteria</taxon>
        <taxon>Pseudomonadati</taxon>
        <taxon>Pseudomonadota</taxon>
        <taxon>Betaproteobacteria</taxon>
        <taxon>Nitrosomonadales</taxon>
        <taxon>Gallionellaceae</taxon>
        <taxon>Candidatus Nitrotoga</taxon>
    </lineage>
</organism>
<dbReference type="AlphaFoldDB" id="A0A2X0QSK7"/>
<feature type="region of interest" description="Disordered" evidence="1">
    <location>
        <begin position="45"/>
        <end position="78"/>
    </location>
</feature>
<sequence length="78" mass="8058">MQGNLPELILFITGGSMFTTKNTALLAPYGSAQFMPLATKVGEGKHPKSQFIAQSSNGEGKGFGISTVTDPGKIPSAS</sequence>
<dbReference type="EMBL" id="LS423452">
    <property type="protein sequence ID" value="SPS04810.1"/>
    <property type="molecule type" value="Genomic_DNA"/>
</dbReference>
<evidence type="ECO:0000313" key="2">
    <source>
        <dbReference type="EMBL" id="SPS04810.1"/>
    </source>
</evidence>
<proteinExistence type="predicted"/>
<protein>
    <submittedName>
        <fullName evidence="2">Uncharacterized protein</fullName>
    </submittedName>
</protein>
<gene>
    <name evidence="2" type="ORF">NITFAB_0399</name>
</gene>
<accession>A0A2X0QSK7</accession>
<reference evidence="2" key="1">
    <citation type="submission" date="2018-05" db="EMBL/GenBank/DDBJ databases">
        <authorList>
            <person name="Lanie J.A."/>
            <person name="Ng W.-L."/>
            <person name="Kazmierczak K.M."/>
            <person name="Andrzejewski T.M."/>
            <person name="Davidsen T.M."/>
            <person name="Wayne K.J."/>
            <person name="Tettelin H."/>
            <person name="Glass J.I."/>
            <person name="Rusch D."/>
            <person name="Podicherti R."/>
            <person name="Tsui H.-C.T."/>
            <person name="Winkler M.E."/>
        </authorList>
    </citation>
    <scope>NUCLEOTIDE SEQUENCE</scope>
    <source>
        <strain evidence="2">KNB</strain>
    </source>
</reference>
<name>A0A2X0QSK7_9PROT</name>
<evidence type="ECO:0000256" key="1">
    <source>
        <dbReference type="SAM" id="MobiDB-lite"/>
    </source>
</evidence>